<accession>A0A5J5F220</accession>
<feature type="region of interest" description="Disordered" evidence="1">
    <location>
        <begin position="1"/>
        <end position="60"/>
    </location>
</feature>
<organism evidence="3 4">
    <name type="scientific">Sphaerosporella brunnea</name>
    <dbReference type="NCBI Taxonomy" id="1250544"/>
    <lineage>
        <taxon>Eukaryota</taxon>
        <taxon>Fungi</taxon>
        <taxon>Dikarya</taxon>
        <taxon>Ascomycota</taxon>
        <taxon>Pezizomycotina</taxon>
        <taxon>Pezizomycetes</taxon>
        <taxon>Pezizales</taxon>
        <taxon>Pyronemataceae</taxon>
        <taxon>Sphaerosporella</taxon>
    </lineage>
</organism>
<name>A0A5J5F220_9PEZI</name>
<evidence type="ECO:0000313" key="3">
    <source>
        <dbReference type="EMBL" id="KAA8910038.1"/>
    </source>
</evidence>
<dbReference type="OrthoDB" id="5418938at2759"/>
<comment type="caution">
    <text evidence="3">The sequence shown here is derived from an EMBL/GenBank/DDBJ whole genome shotgun (WGS) entry which is preliminary data.</text>
</comment>
<keyword evidence="2" id="KW-0472">Membrane</keyword>
<feature type="transmembrane region" description="Helical" evidence="2">
    <location>
        <begin position="87"/>
        <end position="109"/>
    </location>
</feature>
<dbReference type="Proteomes" id="UP000326924">
    <property type="component" value="Unassembled WGS sequence"/>
</dbReference>
<evidence type="ECO:0000256" key="2">
    <source>
        <dbReference type="SAM" id="Phobius"/>
    </source>
</evidence>
<gene>
    <name evidence="3" type="ORF">FN846DRAFT_905285</name>
</gene>
<keyword evidence="2" id="KW-0812">Transmembrane</keyword>
<keyword evidence="2" id="KW-1133">Transmembrane helix</keyword>
<evidence type="ECO:0000256" key="1">
    <source>
        <dbReference type="SAM" id="MobiDB-lite"/>
    </source>
</evidence>
<keyword evidence="4" id="KW-1185">Reference proteome</keyword>
<feature type="compositionally biased region" description="Polar residues" evidence="1">
    <location>
        <begin position="26"/>
        <end position="42"/>
    </location>
</feature>
<sequence length="182" mass="19219">MSQSSASTTSLTRSISATKTIERSHASTVVSSASPSETTMESSEYYPPGQSYNDGSGYAGAGTVNDNNGGGAGRSDAFMGNDVGAQIGVIAAVVVVAICLFIGLVVYYFQRKKQWEKEVKRRSALPPNAKLMVTKSGEVKLADRSSTASKVGLEELEKGGIKVPAIEGERKPNVFNMLLGKF</sequence>
<proteinExistence type="predicted"/>
<dbReference type="AlphaFoldDB" id="A0A5J5F220"/>
<evidence type="ECO:0000313" key="4">
    <source>
        <dbReference type="Proteomes" id="UP000326924"/>
    </source>
</evidence>
<reference evidence="3 4" key="1">
    <citation type="submission" date="2019-09" db="EMBL/GenBank/DDBJ databases">
        <title>Draft genome of the ectomycorrhizal ascomycete Sphaerosporella brunnea.</title>
        <authorList>
            <consortium name="DOE Joint Genome Institute"/>
            <person name="Benucci G.M."/>
            <person name="Marozzi G."/>
            <person name="Antonielli L."/>
            <person name="Sanchez S."/>
            <person name="Marco P."/>
            <person name="Wang X."/>
            <person name="Falini L.B."/>
            <person name="Barry K."/>
            <person name="Haridas S."/>
            <person name="Lipzen A."/>
            <person name="Labutti K."/>
            <person name="Grigoriev I.V."/>
            <person name="Murat C."/>
            <person name="Martin F."/>
            <person name="Albertini E."/>
            <person name="Donnini D."/>
            <person name="Bonito G."/>
        </authorList>
    </citation>
    <scope>NUCLEOTIDE SEQUENCE [LARGE SCALE GENOMIC DNA]</scope>
    <source>
        <strain evidence="3 4">Sb_GMNB300</strain>
    </source>
</reference>
<dbReference type="InParanoid" id="A0A5J5F220"/>
<feature type="compositionally biased region" description="Polar residues" evidence="1">
    <location>
        <begin position="1"/>
        <end position="19"/>
    </location>
</feature>
<protein>
    <submittedName>
        <fullName evidence="3">Uncharacterized protein</fullName>
    </submittedName>
</protein>
<dbReference type="EMBL" id="VXIS01000051">
    <property type="protein sequence ID" value="KAA8910038.1"/>
    <property type="molecule type" value="Genomic_DNA"/>
</dbReference>